<evidence type="ECO:0000256" key="2">
    <source>
        <dbReference type="ARBA" id="ARBA00005581"/>
    </source>
</evidence>
<dbReference type="PANTHER" id="PTHR31232">
    <property type="match status" value="1"/>
</dbReference>
<dbReference type="Proteomes" id="UP001374535">
    <property type="component" value="Chromosome 4"/>
</dbReference>
<evidence type="ECO:0000256" key="6">
    <source>
        <dbReference type="RuleBase" id="RU367044"/>
    </source>
</evidence>
<comment type="subcellular location">
    <subcellularLocation>
        <location evidence="1 6">Secreted</location>
    </subcellularLocation>
</comment>
<evidence type="ECO:0000313" key="8">
    <source>
        <dbReference type="Proteomes" id="UP001374535"/>
    </source>
</evidence>
<gene>
    <name evidence="7" type="ORF">V8G54_013270</name>
</gene>
<evidence type="ECO:0000256" key="3">
    <source>
        <dbReference type="ARBA" id="ARBA00022471"/>
    </source>
</evidence>
<proteinExistence type="inferred from homology"/>
<keyword evidence="4 6" id="KW-0964">Secreted</keyword>
<reference evidence="7 8" key="1">
    <citation type="journal article" date="2023" name="Life. Sci Alliance">
        <title>Evolutionary insights into 3D genome organization and epigenetic landscape of Vigna mungo.</title>
        <authorList>
            <person name="Junaid A."/>
            <person name="Singh B."/>
            <person name="Bhatia S."/>
        </authorList>
    </citation>
    <scope>NUCLEOTIDE SEQUENCE [LARGE SCALE GENOMIC DNA]</scope>
    <source>
        <strain evidence="7">Urdbean</strain>
    </source>
</reference>
<dbReference type="AlphaFoldDB" id="A0AAQ3NTE3"/>
<dbReference type="GO" id="GO:0060320">
    <property type="term" value="P:rejection of self pollen"/>
    <property type="evidence" value="ECO:0007669"/>
    <property type="project" value="UniProtKB-KW"/>
</dbReference>
<evidence type="ECO:0000256" key="4">
    <source>
        <dbReference type="ARBA" id="ARBA00022525"/>
    </source>
</evidence>
<name>A0AAQ3NTE3_VIGMU</name>
<sequence length="108" mass="12798">MLFPPDKVVVSIYNVITWKNLTVHCKDKHHDLGTHVLQYGGNYKFSFKPNFFARVTLYFCRFSWEGGSHSFDIYDEDRDDCSLCVWNVLESGPCMHYAKYDECFAWKH</sequence>
<keyword evidence="5" id="KW-0732">Signal</keyword>
<protein>
    <recommendedName>
        <fullName evidence="6">S-protein homolog</fullName>
    </recommendedName>
</protein>
<accession>A0AAQ3NTE3</accession>
<dbReference type="InterPro" id="IPR010264">
    <property type="entry name" value="Self-incomp_S1"/>
</dbReference>
<organism evidence="7 8">
    <name type="scientific">Vigna mungo</name>
    <name type="common">Black gram</name>
    <name type="synonym">Phaseolus mungo</name>
    <dbReference type="NCBI Taxonomy" id="3915"/>
    <lineage>
        <taxon>Eukaryota</taxon>
        <taxon>Viridiplantae</taxon>
        <taxon>Streptophyta</taxon>
        <taxon>Embryophyta</taxon>
        <taxon>Tracheophyta</taxon>
        <taxon>Spermatophyta</taxon>
        <taxon>Magnoliopsida</taxon>
        <taxon>eudicotyledons</taxon>
        <taxon>Gunneridae</taxon>
        <taxon>Pentapetalae</taxon>
        <taxon>rosids</taxon>
        <taxon>fabids</taxon>
        <taxon>Fabales</taxon>
        <taxon>Fabaceae</taxon>
        <taxon>Papilionoideae</taxon>
        <taxon>50 kb inversion clade</taxon>
        <taxon>NPAAA clade</taxon>
        <taxon>indigoferoid/millettioid clade</taxon>
        <taxon>Phaseoleae</taxon>
        <taxon>Vigna</taxon>
    </lineage>
</organism>
<dbReference type="EMBL" id="CP144697">
    <property type="protein sequence ID" value="WVZ15704.1"/>
    <property type="molecule type" value="Genomic_DNA"/>
</dbReference>
<evidence type="ECO:0000256" key="1">
    <source>
        <dbReference type="ARBA" id="ARBA00004613"/>
    </source>
</evidence>
<dbReference type="GO" id="GO:0005576">
    <property type="term" value="C:extracellular region"/>
    <property type="evidence" value="ECO:0007669"/>
    <property type="project" value="UniProtKB-SubCell"/>
</dbReference>
<evidence type="ECO:0000313" key="7">
    <source>
        <dbReference type="EMBL" id="WVZ15704.1"/>
    </source>
</evidence>
<keyword evidence="3 6" id="KW-0713">Self-incompatibility</keyword>
<dbReference type="PANTHER" id="PTHR31232:SF43">
    <property type="entry name" value="S-PROTEIN HOMOLOG 29-RELATED"/>
    <property type="match status" value="1"/>
</dbReference>
<dbReference type="Pfam" id="PF05938">
    <property type="entry name" value="Self-incomp_S1"/>
    <property type="match status" value="1"/>
</dbReference>
<evidence type="ECO:0000256" key="5">
    <source>
        <dbReference type="ARBA" id="ARBA00022729"/>
    </source>
</evidence>
<comment type="similarity">
    <text evidence="2 6">Belongs to the plant self-incompatibility (S1) protein family.</text>
</comment>
<keyword evidence="8" id="KW-1185">Reference proteome</keyword>